<dbReference type="Proteomes" id="UP000262825">
    <property type="component" value="Unassembled WGS sequence"/>
</dbReference>
<keyword evidence="2" id="KW-0723">Serine/threonine-protein kinase</keyword>
<dbReference type="GO" id="GO:0006624">
    <property type="term" value="P:vacuolar protein processing"/>
    <property type="evidence" value="ECO:0007669"/>
    <property type="project" value="TreeGrafter"/>
</dbReference>
<protein>
    <recommendedName>
        <fullName evidence="1">non-specific serine/threonine protein kinase</fullName>
        <ecNumber evidence="1">2.7.11.1</ecNumber>
    </recommendedName>
</protein>
<dbReference type="OrthoDB" id="248923at2759"/>
<proteinExistence type="predicted"/>
<dbReference type="PROSITE" id="PS50011">
    <property type="entry name" value="PROTEIN_KINASE_DOM"/>
    <property type="match status" value="1"/>
</dbReference>
<dbReference type="SUPFAM" id="SSF56112">
    <property type="entry name" value="Protein kinase-like (PK-like)"/>
    <property type="match status" value="1"/>
</dbReference>
<dbReference type="SMART" id="SM00220">
    <property type="entry name" value="S_TKc"/>
    <property type="match status" value="1"/>
</dbReference>
<evidence type="ECO:0000256" key="7">
    <source>
        <dbReference type="ARBA" id="ARBA00047899"/>
    </source>
</evidence>
<dbReference type="Gene3D" id="1.10.510.10">
    <property type="entry name" value="Transferase(Phosphotransferase) domain 1"/>
    <property type="match status" value="1"/>
</dbReference>
<evidence type="ECO:0000256" key="1">
    <source>
        <dbReference type="ARBA" id="ARBA00012513"/>
    </source>
</evidence>
<dbReference type="GO" id="GO:0005524">
    <property type="term" value="F:ATP binding"/>
    <property type="evidence" value="ECO:0007669"/>
    <property type="project" value="UniProtKB-KW"/>
</dbReference>
<dbReference type="Pfam" id="PF00069">
    <property type="entry name" value="Pkinase"/>
    <property type="match status" value="1"/>
</dbReference>
<dbReference type="AlphaFoldDB" id="A0A376BBL3"/>
<evidence type="ECO:0000256" key="2">
    <source>
        <dbReference type="ARBA" id="ARBA00022527"/>
    </source>
</evidence>
<dbReference type="GO" id="GO:0004674">
    <property type="term" value="F:protein serine/threonine kinase activity"/>
    <property type="evidence" value="ECO:0007669"/>
    <property type="project" value="UniProtKB-KW"/>
</dbReference>
<evidence type="ECO:0000256" key="3">
    <source>
        <dbReference type="ARBA" id="ARBA00022679"/>
    </source>
</evidence>
<organism evidence="10 11">
    <name type="scientific">Saccharomycodes ludwigii</name>
    <dbReference type="NCBI Taxonomy" id="36035"/>
    <lineage>
        <taxon>Eukaryota</taxon>
        <taxon>Fungi</taxon>
        <taxon>Dikarya</taxon>
        <taxon>Ascomycota</taxon>
        <taxon>Saccharomycotina</taxon>
        <taxon>Saccharomycetes</taxon>
        <taxon>Saccharomycodales</taxon>
        <taxon>Saccharomycodaceae</taxon>
        <taxon>Saccharomycodes</taxon>
    </lineage>
</organism>
<keyword evidence="5" id="KW-0418">Kinase</keyword>
<evidence type="ECO:0000256" key="6">
    <source>
        <dbReference type="ARBA" id="ARBA00022840"/>
    </source>
</evidence>
<feature type="domain" description="Protein kinase" evidence="9">
    <location>
        <begin position="32"/>
        <end position="414"/>
    </location>
</feature>
<sequence length="414" mass="47071">MGYCCAYCLCQCCGCCSCCNNENVLTIKGKYFEIITILDESSNYTIYLVKSIQGPIETYPSTEEEEQQQYNDRTQKKKKQLSNLYCVKRIKYEENENHALTEIKNLQKFHRLKDSSRINPYIINMLLFEIESNNSTNNSNSSRSLTTHTYGICGKILSLLGLTNSTNGGADMNGFTPIPQVESSFSYADILFPYGYTLQDVINKSILVPEQFSFDVHQIKQLGIGLCKGLLTLHEQDYSYNNLRPTTVLIAYDYDTMVADISKPQLCDLSITKRYPFKKEEHGENQDLLIYSSDVSYSPPEFILDASSIYNHSDNNVNEESNLYTIQDGSKCDVWSFGCLLYCMLLGVNPFKRQELLTSNVSIKDLIKNAEYSFPSTLTNNTSLSIIVSIIQKCLKLNPKDRPTVKEILDMLSN</sequence>
<gene>
    <name evidence="10" type="ORF">SCODWIG_03291</name>
</gene>
<dbReference type="GO" id="GO:0005794">
    <property type="term" value="C:Golgi apparatus"/>
    <property type="evidence" value="ECO:0007669"/>
    <property type="project" value="TreeGrafter"/>
</dbReference>
<evidence type="ECO:0000256" key="8">
    <source>
        <dbReference type="ARBA" id="ARBA00048679"/>
    </source>
</evidence>
<keyword evidence="3" id="KW-0808">Transferase</keyword>
<reference evidence="11" key="1">
    <citation type="submission" date="2018-06" db="EMBL/GenBank/DDBJ databases">
        <authorList>
            <person name="Guldener U."/>
        </authorList>
    </citation>
    <scope>NUCLEOTIDE SEQUENCE [LARGE SCALE GENOMIC DNA]</scope>
    <source>
        <strain evidence="11">UTAD17</strain>
    </source>
</reference>
<evidence type="ECO:0000313" key="11">
    <source>
        <dbReference type="Proteomes" id="UP000262825"/>
    </source>
</evidence>
<comment type="catalytic activity">
    <reaction evidence="8">
        <text>L-seryl-[protein] + ATP = O-phospho-L-seryl-[protein] + ADP + H(+)</text>
        <dbReference type="Rhea" id="RHEA:17989"/>
        <dbReference type="Rhea" id="RHEA-COMP:9863"/>
        <dbReference type="Rhea" id="RHEA-COMP:11604"/>
        <dbReference type="ChEBI" id="CHEBI:15378"/>
        <dbReference type="ChEBI" id="CHEBI:29999"/>
        <dbReference type="ChEBI" id="CHEBI:30616"/>
        <dbReference type="ChEBI" id="CHEBI:83421"/>
        <dbReference type="ChEBI" id="CHEBI:456216"/>
        <dbReference type="EC" id="2.7.11.1"/>
    </reaction>
</comment>
<dbReference type="GO" id="GO:0032889">
    <property type="term" value="P:regulation of vacuole fusion, non-autophagic"/>
    <property type="evidence" value="ECO:0007669"/>
    <property type="project" value="TreeGrafter"/>
</dbReference>
<name>A0A376BBL3_9ASCO</name>
<evidence type="ECO:0000256" key="5">
    <source>
        <dbReference type="ARBA" id="ARBA00022777"/>
    </source>
</evidence>
<dbReference type="EC" id="2.7.11.1" evidence="1"/>
<evidence type="ECO:0000259" key="9">
    <source>
        <dbReference type="PROSITE" id="PS50011"/>
    </source>
</evidence>
<accession>A0A376BBL3</accession>
<keyword evidence="11" id="KW-1185">Reference proteome</keyword>
<dbReference type="GO" id="GO:0005773">
    <property type="term" value="C:vacuole"/>
    <property type="evidence" value="ECO:0007669"/>
    <property type="project" value="GOC"/>
</dbReference>
<keyword evidence="6" id="KW-0067">ATP-binding</keyword>
<dbReference type="PANTHER" id="PTHR45998:SF2">
    <property type="entry name" value="SERINE_THREONINE-PROTEIN KINASE 16"/>
    <property type="match status" value="1"/>
</dbReference>
<dbReference type="InterPro" id="IPR011009">
    <property type="entry name" value="Kinase-like_dom_sf"/>
</dbReference>
<evidence type="ECO:0000313" key="10">
    <source>
        <dbReference type="EMBL" id="SSD61530.1"/>
    </source>
</evidence>
<dbReference type="InterPro" id="IPR000719">
    <property type="entry name" value="Prot_kinase_dom"/>
</dbReference>
<dbReference type="VEuPathDB" id="FungiDB:SCODWIG_03291"/>
<keyword evidence="4" id="KW-0547">Nucleotide-binding</keyword>
<comment type="catalytic activity">
    <reaction evidence="7">
        <text>L-threonyl-[protein] + ATP = O-phospho-L-threonyl-[protein] + ADP + H(+)</text>
        <dbReference type="Rhea" id="RHEA:46608"/>
        <dbReference type="Rhea" id="RHEA-COMP:11060"/>
        <dbReference type="Rhea" id="RHEA-COMP:11605"/>
        <dbReference type="ChEBI" id="CHEBI:15378"/>
        <dbReference type="ChEBI" id="CHEBI:30013"/>
        <dbReference type="ChEBI" id="CHEBI:30616"/>
        <dbReference type="ChEBI" id="CHEBI:61977"/>
        <dbReference type="ChEBI" id="CHEBI:456216"/>
        <dbReference type="EC" id="2.7.11.1"/>
    </reaction>
</comment>
<dbReference type="InterPro" id="IPR052239">
    <property type="entry name" value="Ser/Thr-specific_kinases"/>
</dbReference>
<evidence type="ECO:0000256" key="4">
    <source>
        <dbReference type="ARBA" id="ARBA00022741"/>
    </source>
</evidence>
<dbReference type="PANTHER" id="PTHR45998">
    <property type="entry name" value="SERINE/THREONINE-PROTEIN KINASE 16"/>
    <property type="match status" value="1"/>
</dbReference>
<dbReference type="EMBL" id="UFAJ01000746">
    <property type="protein sequence ID" value="SSD61530.1"/>
    <property type="molecule type" value="Genomic_DNA"/>
</dbReference>